<keyword evidence="3" id="KW-1185">Reference proteome</keyword>
<gene>
    <name evidence="2" type="ORF">EHR01_12270</name>
</gene>
<sequence>MKICYICNNEIKEQNQSKEHILPNSIGGRLKSFDLLCNTCNSDFGATSDAEFAKQFNFICNILNIDREDGKPQPIIVEKIKTGEKFKVTSDGKFQLKDPKVVQKVTGEKVSIKITARTIKEGKNILEGLKKNYPKLNVEKFLNQAISVEEEFIEPIHAELSIGGKEIFPSILKTALNYYIYKTQNIEPVKKAIEQLKIYNLDLVEPIIPEFSLYDIETSDINHSIFIHGNQKEKRLYAIVEYFNIYHYIVKLSDEYCGEDISLLYVYDIFSKKEVPKKIKFNYLPSFIFQYTYPNSEPKSHFLQERVDRVMKIAEKRNFDNLVSRIFRSAWKNTVDKLIPQGEPITDEALRLLISEVVGKLSKYIFPKKSRN</sequence>
<dbReference type="EMBL" id="RQHK01000015">
    <property type="protein sequence ID" value="TGM74271.1"/>
    <property type="molecule type" value="Genomic_DNA"/>
</dbReference>
<proteinExistence type="predicted"/>
<protein>
    <submittedName>
        <fullName evidence="2">HNH endonuclease</fullName>
    </submittedName>
</protein>
<accession>A0ABY2NYU2</accession>
<dbReference type="Proteomes" id="UP000297940">
    <property type="component" value="Unassembled WGS sequence"/>
</dbReference>
<evidence type="ECO:0000313" key="2">
    <source>
        <dbReference type="EMBL" id="TGM74271.1"/>
    </source>
</evidence>
<organism evidence="2 3">
    <name type="scientific">Leptospira mtsangambouensis</name>
    <dbReference type="NCBI Taxonomy" id="2484912"/>
    <lineage>
        <taxon>Bacteria</taxon>
        <taxon>Pseudomonadati</taxon>
        <taxon>Spirochaetota</taxon>
        <taxon>Spirochaetia</taxon>
        <taxon>Leptospirales</taxon>
        <taxon>Leptospiraceae</taxon>
        <taxon>Leptospira</taxon>
    </lineage>
</organism>
<dbReference type="Pfam" id="PF14279">
    <property type="entry name" value="HNH_5"/>
    <property type="match status" value="1"/>
</dbReference>
<keyword evidence="2" id="KW-0255">Endonuclease</keyword>
<dbReference type="RefSeq" id="WP_135695042.1">
    <property type="nucleotide sequence ID" value="NZ_RQHK01000015.1"/>
</dbReference>
<feature type="domain" description="HNH endonuclease 5" evidence="1">
    <location>
        <begin position="4"/>
        <end position="57"/>
    </location>
</feature>
<name>A0ABY2NYU2_9LEPT</name>
<reference evidence="3" key="1">
    <citation type="journal article" date="2019" name="PLoS Negl. Trop. Dis.">
        <title>Revisiting the worldwide diversity of Leptospira species in the environment.</title>
        <authorList>
            <person name="Vincent A.T."/>
            <person name="Schiettekatte O."/>
            <person name="Bourhy P."/>
            <person name="Veyrier F.J."/>
            <person name="Picardeau M."/>
        </authorList>
    </citation>
    <scope>NUCLEOTIDE SEQUENCE [LARGE SCALE GENOMIC DNA]</scope>
    <source>
        <strain evidence="3">201601298</strain>
    </source>
</reference>
<dbReference type="GO" id="GO:0004519">
    <property type="term" value="F:endonuclease activity"/>
    <property type="evidence" value="ECO:0007669"/>
    <property type="project" value="UniProtKB-KW"/>
</dbReference>
<dbReference type="InterPro" id="IPR029471">
    <property type="entry name" value="HNH_5"/>
</dbReference>
<comment type="caution">
    <text evidence="2">The sequence shown here is derived from an EMBL/GenBank/DDBJ whole genome shotgun (WGS) entry which is preliminary data.</text>
</comment>
<evidence type="ECO:0000259" key="1">
    <source>
        <dbReference type="Pfam" id="PF14279"/>
    </source>
</evidence>
<evidence type="ECO:0000313" key="3">
    <source>
        <dbReference type="Proteomes" id="UP000297940"/>
    </source>
</evidence>
<keyword evidence="2" id="KW-0378">Hydrolase</keyword>
<keyword evidence="2" id="KW-0540">Nuclease</keyword>